<keyword evidence="7" id="KW-0406">Ion transport</keyword>
<dbReference type="PANTHER" id="PTHR38662">
    <property type="entry name" value="COBALT TRANSPORT PROTEIN CBIN"/>
    <property type="match status" value="1"/>
</dbReference>
<evidence type="ECO:0000313" key="11">
    <source>
        <dbReference type="EMBL" id="ADL07086.1"/>
    </source>
</evidence>
<dbReference type="Proteomes" id="UP000000272">
    <property type="component" value="Chromosome"/>
</dbReference>
<dbReference type="OrthoDB" id="1551318at2"/>
<dbReference type="STRING" id="555079.Toce_0305"/>
<organism evidence="11 12">
    <name type="scientific">Thermosediminibacter oceani (strain ATCC BAA-1034 / DSM 16646 / JW/IW-1228P)</name>
    <dbReference type="NCBI Taxonomy" id="555079"/>
    <lineage>
        <taxon>Bacteria</taxon>
        <taxon>Bacillati</taxon>
        <taxon>Bacillota</taxon>
        <taxon>Clostridia</taxon>
        <taxon>Thermosediminibacterales</taxon>
        <taxon>Thermosediminibacteraceae</taxon>
        <taxon>Thermosediminibacter</taxon>
    </lineage>
</organism>
<dbReference type="InterPro" id="IPR003705">
    <property type="entry name" value="CbiN"/>
</dbReference>
<keyword evidence="8 10" id="KW-0472">Membrane</keyword>
<keyword evidence="9" id="KW-0170">Cobalt</keyword>
<keyword evidence="5 10" id="KW-0812">Transmembrane</keyword>
<evidence type="ECO:0000256" key="2">
    <source>
        <dbReference type="ARBA" id="ARBA00022448"/>
    </source>
</evidence>
<dbReference type="Pfam" id="PF02553">
    <property type="entry name" value="CbiN"/>
    <property type="match status" value="1"/>
</dbReference>
<dbReference type="HOGENOM" id="CLU_136197_2_0_9"/>
<gene>
    <name evidence="11" type="ordered locus">Toce_0305</name>
</gene>
<reference evidence="11 12" key="1">
    <citation type="journal article" date="2010" name="Stand. Genomic Sci.">
        <title>Complete genome sequence of Thermosediminibacter oceani type strain (JW/IW-1228P).</title>
        <authorList>
            <person name="Pitluck S."/>
            <person name="Yasawong M."/>
            <person name="Munk C."/>
            <person name="Nolan M."/>
            <person name="Lapidus A."/>
            <person name="Lucas S."/>
            <person name="Glavina Del Rio T."/>
            <person name="Tice H."/>
            <person name="Cheng J.F."/>
            <person name="Bruce D."/>
            <person name="Detter C."/>
            <person name="Tapia R."/>
            <person name="Han C."/>
            <person name="Goodwin L."/>
            <person name="Liolios K."/>
            <person name="Ivanova N."/>
            <person name="Mavromatis K."/>
            <person name="Mikhailova N."/>
            <person name="Pati A."/>
            <person name="Chen A."/>
            <person name="Palaniappan K."/>
            <person name="Land M."/>
            <person name="Hauser L."/>
            <person name="Chang Y.J."/>
            <person name="Jeffries C.D."/>
            <person name="Rohde M."/>
            <person name="Spring S."/>
            <person name="Sikorski J."/>
            <person name="Goker M."/>
            <person name="Woyke T."/>
            <person name="Bristow J."/>
            <person name="Eisen J.A."/>
            <person name="Markowitz V."/>
            <person name="Hugenholtz P."/>
            <person name="Kyrpides N.C."/>
            <person name="Klenk H.P."/>
        </authorList>
    </citation>
    <scope>NUCLEOTIDE SEQUENCE [LARGE SCALE GENOMIC DNA]</scope>
    <source>
        <strain evidence="12">ATCC BAA-1034 / DSM 16646 / JW/IW-1228P</strain>
    </source>
</reference>
<proteinExistence type="predicted"/>
<evidence type="ECO:0000256" key="10">
    <source>
        <dbReference type="SAM" id="Phobius"/>
    </source>
</evidence>
<evidence type="ECO:0000256" key="4">
    <source>
        <dbReference type="ARBA" id="ARBA00022573"/>
    </source>
</evidence>
<evidence type="ECO:0000256" key="1">
    <source>
        <dbReference type="ARBA" id="ARBA00022426"/>
    </source>
</evidence>
<keyword evidence="1" id="KW-0171">Cobalt transport</keyword>
<feature type="transmembrane region" description="Helical" evidence="10">
    <location>
        <begin position="72"/>
        <end position="90"/>
    </location>
</feature>
<evidence type="ECO:0000256" key="8">
    <source>
        <dbReference type="ARBA" id="ARBA00023136"/>
    </source>
</evidence>
<keyword evidence="12" id="KW-1185">Reference proteome</keyword>
<keyword evidence="2" id="KW-0813">Transport</keyword>
<dbReference type="GO" id="GO:0015087">
    <property type="term" value="F:cobalt ion transmembrane transporter activity"/>
    <property type="evidence" value="ECO:0007669"/>
    <property type="project" value="InterPro"/>
</dbReference>
<dbReference type="GO" id="GO:0009236">
    <property type="term" value="P:cobalamin biosynthetic process"/>
    <property type="evidence" value="ECO:0007669"/>
    <property type="project" value="UniProtKB-KW"/>
</dbReference>
<feature type="transmembrane region" description="Helical" evidence="10">
    <location>
        <begin position="12"/>
        <end position="32"/>
    </location>
</feature>
<evidence type="ECO:0000256" key="5">
    <source>
        <dbReference type="ARBA" id="ARBA00022692"/>
    </source>
</evidence>
<keyword evidence="4" id="KW-0169">Cobalamin biosynthesis</keyword>
<dbReference type="PANTHER" id="PTHR38662:SF1">
    <property type="entry name" value="COBALT TRANSPORT PROTEIN CBIN"/>
    <property type="match status" value="1"/>
</dbReference>
<evidence type="ECO:0000256" key="9">
    <source>
        <dbReference type="ARBA" id="ARBA00023285"/>
    </source>
</evidence>
<name>D9S0S2_THEOJ</name>
<dbReference type="KEGG" id="toc:Toce_0305"/>
<keyword evidence="3" id="KW-1003">Cell membrane</keyword>
<dbReference type="eggNOG" id="COG1930">
    <property type="taxonomic scope" value="Bacteria"/>
</dbReference>
<dbReference type="GO" id="GO:0016020">
    <property type="term" value="C:membrane"/>
    <property type="evidence" value="ECO:0007669"/>
    <property type="project" value="InterPro"/>
</dbReference>
<keyword evidence="6 10" id="KW-1133">Transmembrane helix</keyword>
<evidence type="ECO:0000256" key="6">
    <source>
        <dbReference type="ARBA" id="ARBA00022989"/>
    </source>
</evidence>
<protein>
    <submittedName>
        <fullName evidence="11">Cobalt transport protein CbiN</fullName>
    </submittedName>
</protein>
<accession>D9S0S2</accession>
<sequence length="95" mass="10641">MMKDKKMKKSLLSTALPIALIFLILFVVANFLDSGLEGTDDRAADLALRMNPDYRPWFESVWEPGDDRTEKLLFGLQAVTGVGLAAYFFIRLKAG</sequence>
<dbReference type="AlphaFoldDB" id="D9S0S2"/>
<dbReference type="EMBL" id="CP002131">
    <property type="protein sequence ID" value="ADL07086.1"/>
    <property type="molecule type" value="Genomic_DNA"/>
</dbReference>
<evidence type="ECO:0000256" key="7">
    <source>
        <dbReference type="ARBA" id="ARBA00023065"/>
    </source>
</evidence>
<evidence type="ECO:0000313" key="12">
    <source>
        <dbReference type="Proteomes" id="UP000000272"/>
    </source>
</evidence>
<evidence type="ECO:0000256" key="3">
    <source>
        <dbReference type="ARBA" id="ARBA00022475"/>
    </source>
</evidence>